<dbReference type="GO" id="GO:0008270">
    <property type="term" value="F:zinc ion binding"/>
    <property type="evidence" value="ECO:0007669"/>
    <property type="project" value="UniProtKB-KW"/>
</dbReference>
<dbReference type="PANTHER" id="PTHR22948">
    <property type="entry name" value="TUDOR DOMAIN CONTAINING PROTEIN"/>
    <property type="match status" value="1"/>
</dbReference>
<evidence type="ECO:0000256" key="2">
    <source>
        <dbReference type="SAM" id="MobiDB-lite"/>
    </source>
</evidence>
<name>A0A1B6GXP9_9HEMI</name>
<dbReference type="AlphaFoldDB" id="A0A1B6GXP9"/>
<dbReference type="InterPro" id="IPR002999">
    <property type="entry name" value="Tudor"/>
</dbReference>
<keyword evidence="1" id="KW-0479">Metal-binding</keyword>
<feature type="compositionally biased region" description="Polar residues" evidence="2">
    <location>
        <begin position="562"/>
        <end position="579"/>
    </location>
</feature>
<feature type="domain" description="Tudor" evidence="4">
    <location>
        <begin position="662"/>
        <end position="722"/>
    </location>
</feature>
<feature type="zinc finger region" description="C3H1-type" evidence="1">
    <location>
        <begin position="905"/>
        <end position="932"/>
    </location>
</feature>
<keyword evidence="1" id="KW-0862">Zinc</keyword>
<feature type="compositionally biased region" description="Polar residues" evidence="2">
    <location>
        <begin position="516"/>
        <end position="528"/>
    </location>
</feature>
<evidence type="ECO:0000256" key="1">
    <source>
        <dbReference type="PROSITE-ProRule" id="PRU00723"/>
    </source>
</evidence>
<feature type="compositionally biased region" description="Pro residues" evidence="2">
    <location>
        <begin position="501"/>
        <end position="511"/>
    </location>
</feature>
<feature type="domain" description="C3H1-type" evidence="3">
    <location>
        <begin position="905"/>
        <end position="932"/>
    </location>
</feature>
<organism evidence="5">
    <name type="scientific">Cuerna arida</name>
    <dbReference type="NCBI Taxonomy" id="1464854"/>
    <lineage>
        <taxon>Eukaryota</taxon>
        <taxon>Metazoa</taxon>
        <taxon>Ecdysozoa</taxon>
        <taxon>Arthropoda</taxon>
        <taxon>Hexapoda</taxon>
        <taxon>Insecta</taxon>
        <taxon>Pterygota</taxon>
        <taxon>Neoptera</taxon>
        <taxon>Paraneoptera</taxon>
        <taxon>Hemiptera</taxon>
        <taxon>Auchenorrhyncha</taxon>
        <taxon>Membracoidea</taxon>
        <taxon>Cicadellidae</taxon>
        <taxon>Cicadellinae</taxon>
        <taxon>Proconiini</taxon>
        <taxon>Cuerna</taxon>
    </lineage>
</organism>
<gene>
    <name evidence="5" type="ORF">g.19804</name>
</gene>
<accession>A0A1B6GXP9</accession>
<dbReference type="Gene3D" id="2.40.50.90">
    <property type="match status" value="2"/>
</dbReference>
<dbReference type="PROSITE" id="PS50103">
    <property type="entry name" value="ZF_C3H1"/>
    <property type="match status" value="1"/>
</dbReference>
<dbReference type="InterPro" id="IPR035437">
    <property type="entry name" value="SNase_OB-fold_sf"/>
</dbReference>
<dbReference type="InterPro" id="IPR050621">
    <property type="entry name" value="Tudor_domain_containing"/>
</dbReference>
<proteinExistence type="predicted"/>
<sequence length="1160" mass="132275">MEDTSSRNHELQEHQKKFVDETDKLISHLHTFKTKVTVAIARAESVVSPSIKKKRLEETKDFISRLIERLVDINCEFELDDGIPSLSIPYPPVGNRFVQLQFLAGDSPWNFWLCDKLVDTKVLHKTLLQKYQNDLLEHCQNPKPSESVCFFDRNRIFRGIILQTINECRVKVLDCDSNITKVVTTDRVFRPDPDACAVHAYALRCTIVKEKDSKQVWSTDLRDLFCNTLKEAVLYVKLLEKLPGTFPNFLVDVEMHFEEERGNLKEWLIDRLLPELRKLNTDEHDENESICDFLSAESLNPYYKSSIVNDDKDNVTEDTDRNANELRVPQNDINNLNLNTNKVSTNIHTNVNHSEDEISVTPEANDQVSSSCDAASILSTTKCNEIISIDSTNSQFGVNSDSSKCVKKMLDIRLDGASEEFKPMVTKQNNKRPPRFNKAHNAIFPPQVNNFHQPPGFHSYAQHSAAFCSPSIYPIASPWAYQGQSLQQTPSWPRPSSFNPWQPPSNGPSLPPVVTEPTQKSWSSGEYSNCNTDGNDENVKIENINNISVNVNVLAPEFVPRQSNDNMKYSSKQNTSSHVNGDRPSILPVPDTTTHLELRKPSTLFKPGENLLVMIAHVQSPAEFYVHFLTSNNRLIDKLRDDMFQHYNLKDPVVYNSWQEARHALGKFCACKWREDKHWYRVEVIDSTVEEDHLKVFFVDYGNTECVHFNCLQPLFRGFEKLPMCAQRCHLAKIHPLIKGGPWSRESIDFFKSKVEETNKHVYSITVVPSNDNQIISNSLSVMLFEGKATDDSSSINDQMVDQGLAWSRRLLTQTVLSNGSDIFQSQDELSVLNEITNVNAAKESLETFSLDFDLNVDLPETTRTRIDENWDDWDPRKEDFYSARNNPALDTDDACVAVSGYSARDEKRVCKFYARKGFCWKKNCPKEHFKPNKDGVTTDKEEVYSRAFTEMSLPAVGEEISVRVTAVESLSYFYVQLREDEAVSIDADNDEDEETLTSLHEYMNLPENIERMRYLAVPPALGQLVIAKCEGKWFRARVISADDNPEVMFVDYGSTATVDAVDLRHMEPQYLHLPFQAIECSLANVIPPDNSELFKKGTEQLKDLILDNILTAKIYDAEEVTDDVHRLQILLQLDSGIDVGEWLVGSNVCKLQLCLPILD</sequence>
<feature type="region of interest" description="Disordered" evidence="2">
    <location>
        <begin position="486"/>
        <end position="528"/>
    </location>
</feature>
<dbReference type="InterPro" id="IPR000571">
    <property type="entry name" value="Znf_CCCH"/>
</dbReference>
<evidence type="ECO:0000259" key="3">
    <source>
        <dbReference type="PROSITE" id="PS50103"/>
    </source>
</evidence>
<dbReference type="EMBL" id="GECZ01002569">
    <property type="protein sequence ID" value="JAS67200.1"/>
    <property type="molecule type" value="Transcribed_RNA"/>
</dbReference>
<evidence type="ECO:0000313" key="5">
    <source>
        <dbReference type="EMBL" id="JAS67200.1"/>
    </source>
</evidence>
<dbReference type="SUPFAM" id="SSF63748">
    <property type="entry name" value="Tudor/PWWP/MBT"/>
    <property type="match status" value="3"/>
</dbReference>
<evidence type="ECO:0000259" key="4">
    <source>
        <dbReference type="PROSITE" id="PS50304"/>
    </source>
</evidence>
<dbReference type="Pfam" id="PF00567">
    <property type="entry name" value="TUDOR"/>
    <property type="match status" value="2"/>
</dbReference>
<dbReference type="Gene3D" id="2.30.30.140">
    <property type="match status" value="2"/>
</dbReference>
<evidence type="ECO:0008006" key="6">
    <source>
        <dbReference type="Google" id="ProtNLM"/>
    </source>
</evidence>
<feature type="region of interest" description="Disordered" evidence="2">
    <location>
        <begin position="562"/>
        <end position="586"/>
    </location>
</feature>
<protein>
    <recommendedName>
        <fullName evidence="6">Tudor domain-containing protein</fullName>
    </recommendedName>
</protein>
<feature type="domain" description="Tudor" evidence="4">
    <location>
        <begin position="1019"/>
        <end position="1074"/>
    </location>
</feature>
<dbReference type="PROSITE" id="PS50304">
    <property type="entry name" value="TUDOR"/>
    <property type="match status" value="2"/>
</dbReference>
<reference evidence="5" key="1">
    <citation type="submission" date="2015-11" db="EMBL/GenBank/DDBJ databases">
        <title>De novo transcriptome assembly of four potential Pierce s Disease insect vectors from Arizona vineyards.</title>
        <authorList>
            <person name="Tassone E.E."/>
        </authorList>
    </citation>
    <scope>NUCLEOTIDE SEQUENCE</scope>
</reference>
<dbReference type="GO" id="GO:0005737">
    <property type="term" value="C:cytoplasm"/>
    <property type="evidence" value="ECO:0007669"/>
    <property type="project" value="UniProtKB-ARBA"/>
</dbReference>
<keyword evidence="1" id="KW-0863">Zinc-finger</keyword>
<dbReference type="SMART" id="SM00333">
    <property type="entry name" value="TUDOR"/>
    <property type="match status" value="2"/>
</dbReference>
<dbReference type="PANTHER" id="PTHR22948:SF76">
    <property type="entry name" value="FI20010P1-RELATED"/>
    <property type="match status" value="1"/>
</dbReference>
<feature type="compositionally biased region" description="Polar residues" evidence="2">
    <location>
        <begin position="486"/>
        <end position="500"/>
    </location>
</feature>